<dbReference type="CDD" id="cd16442">
    <property type="entry name" value="BPL"/>
    <property type="match status" value="1"/>
</dbReference>
<dbReference type="PANTHER" id="PTHR12835:SF5">
    <property type="entry name" value="BIOTIN--PROTEIN LIGASE"/>
    <property type="match status" value="1"/>
</dbReference>
<dbReference type="InterPro" id="IPR004408">
    <property type="entry name" value="Biotin_CoA_COase_ligase"/>
</dbReference>
<dbReference type="Gene3D" id="3.30.930.10">
    <property type="entry name" value="Bira Bifunctional Protein, Domain 2"/>
    <property type="match status" value="1"/>
</dbReference>
<evidence type="ECO:0000313" key="4">
    <source>
        <dbReference type="Proteomes" id="UP000297031"/>
    </source>
</evidence>
<gene>
    <name evidence="3" type="ORF">E7746_11500</name>
</gene>
<reference evidence="3 4" key="1">
    <citation type="submission" date="2019-02" db="EMBL/GenBank/DDBJ databases">
        <title>Isolation and identification of novel species under the genus Muribaculum.</title>
        <authorList>
            <person name="Miyake S."/>
            <person name="Ding Y."/>
            <person name="Low A."/>
            <person name="Soh M."/>
            <person name="Seedorf H."/>
        </authorList>
    </citation>
    <scope>NUCLEOTIDE SEQUENCE [LARGE SCALE GENOMIC DNA]</scope>
    <source>
        <strain evidence="3 4">TLL-A4</strain>
    </source>
</reference>
<sequence length="244" mass="26957">MKHNILHLDSVTSTNSWLAVEGRDIPHATVVTTREQTAGRGQRGNSWESQPGANLTFSMLLRPESIAAHSQFTISEAVALGIADALRHYLPADRVKIKWSNDIYVDNRKICGILIENSITGDRIGRSIAGIGINVNQEEFHSDAPNPVSMRNITGIEYNLDEVLNLVIDSILSRLDEGIADPASLHRAYIESLWGKEGRTYRDTATGEIFSAIIEDVAPIGHIHLRDTSGRLRIQAFKEIAVIL</sequence>
<evidence type="ECO:0000259" key="2">
    <source>
        <dbReference type="PROSITE" id="PS51733"/>
    </source>
</evidence>
<dbReference type="GO" id="GO:0004077">
    <property type="term" value="F:biotin--[biotin carboxyl-carrier protein] ligase activity"/>
    <property type="evidence" value="ECO:0007669"/>
    <property type="project" value="UniProtKB-EC"/>
</dbReference>
<dbReference type="EMBL" id="CP039393">
    <property type="protein sequence ID" value="QCD36467.1"/>
    <property type="molecule type" value="Genomic_DNA"/>
</dbReference>
<dbReference type="OrthoDB" id="9807064at2"/>
<dbReference type="InterPro" id="IPR004143">
    <property type="entry name" value="BPL_LPL_catalytic"/>
</dbReference>
<proteinExistence type="predicted"/>
<dbReference type="PROSITE" id="PS51733">
    <property type="entry name" value="BPL_LPL_CATALYTIC"/>
    <property type="match status" value="1"/>
</dbReference>
<dbReference type="Pfam" id="PF03099">
    <property type="entry name" value="BPL_LplA_LipB"/>
    <property type="match status" value="1"/>
</dbReference>
<protein>
    <submittedName>
        <fullName evidence="3">Biotin--[acetyl-CoA-carboxylase] ligase</fullName>
        <ecNumber evidence="3">6.3.4.15</ecNumber>
    </submittedName>
</protein>
<dbReference type="RefSeq" id="WP_136410890.1">
    <property type="nucleotide sequence ID" value="NZ_CP039393.1"/>
</dbReference>
<evidence type="ECO:0000256" key="1">
    <source>
        <dbReference type="ARBA" id="ARBA00022598"/>
    </source>
</evidence>
<dbReference type="Proteomes" id="UP000297031">
    <property type="component" value="Chromosome"/>
</dbReference>
<dbReference type="InterPro" id="IPR045864">
    <property type="entry name" value="aa-tRNA-synth_II/BPL/LPL"/>
</dbReference>
<dbReference type="NCBIfam" id="TIGR00121">
    <property type="entry name" value="birA_ligase"/>
    <property type="match status" value="1"/>
</dbReference>
<dbReference type="EC" id="6.3.4.15" evidence="3"/>
<feature type="domain" description="BPL/LPL catalytic" evidence="2">
    <location>
        <begin position="1"/>
        <end position="179"/>
    </location>
</feature>
<organism evidence="3 4">
    <name type="scientific">Muribaculum gordoncarteri</name>
    <dbReference type="NCBI Taxonomy" id="2530390"/>
    <lineage>
        <taxon>Bacteria</taxon>
        <taxon>Pseudomonadati</taxon>
        <taxon>Bacteroidota</taxon>
        <taxon>Bacteroidia</taxon>
        <taxon>Bacteroidales</taxon>
        <taxon>Muribaculaceae</taxon>
        <taxon>Muribaculum</taxon>
    </lineage>
</organism>
<accession>A0A4P7VQB9</accession>
<dbReference type="GO" id="GO:0005737">
    <property type="term" value="C:cytoplasm"/>
    <property type="evidence" value="ECO:0007669"/>
    <property type="project" value="TreeGrafter"/>
</dbReference>
<dbReference type="KEGG" id="mgod:E7746_11500"/>
<evidence type="ECO:0000313" key="3">
    <source>
        <dbReference type="EMBL" id="QCD36467.1"/>
    </source>
</evidence>
<keyword evidence="4" id="KW-1185">Reference proteome</keyword>
<dbReference type="AlphaFoldDB" id="A0A4P7VQB9"/>
<keyword evidence="1 3" id="KW-0436">Ligase</keyword>
<dbReference type="PANTHER" id="PTHR12835">
    <property type="entry name" value="BIOTIN PROTEIN LIGASE"/>
    <property type="match status" value="1"/>
</dbReference>
<dbReference type="SUPFAM" id="SSF55681">
    <property type="entry name" value="Class II aaRS and biotin synthetases"/>
    <property type="match status" value="1"/>
</dbReference>
<name>A0A4P7VQB9_9BACT</name>